<name>A0AAV2TBG5_CALDB</name>
<feature type="compositionally biased region" description="Polar residues" evidence="2">
    <location>
        <begin position="297"/>
        <end position="307"/>
    </location>
</feature>
<protein>
    <recommendedName>
        <fullName evidence="5">Vasohibin-2</fullName>
    </recommendedName>
</protein>
<dbReference type="InterPro" id="IPR028131">
    <property type="entry name" value="VASH1"/>
</dbReference>
<comment type="caution">
    <text evidence="3">The sequence shown here is derived from an EMBL/GenBank/DDBJ whole genome shotgun (WGS) entry which is preliminary data.</text>
</comment>
<accession>A0AAV2TBG5</accession>
<dbReference type="Pfam" id="PF14822">
    <property type="entry name" value="Vasohibin"/>
    <property type="match status" value="1"/>
</dbReference>
<organism evidence="3 4">
    <name type="scientific">Calicophoron daubneyi</name>
    <name type="common">Rumen fluke</name>
    <name type="synonym">Paramphistomum daubneyi</name>
    <dbReference type="NCBI Taxonomy" id="300641"/>
    <lineage>
        <taxon>Eukaryota</taxon>
        <taxon>Metazoa</taxon>
        <taxon>Spiralia</taxon>
        <taxon>Lophotrochozoa</taxon>
        <taxon>Platyhelminthes</taxon>
        <taxon>Trematoda</taxon>
        <taxon>Digenea</taxon>
        <taxon>Plagiorchiida</taxon>
        <taxon>Pronocephalata</taxon>
        <taxon>Paramphistomoidea</taxon>
        <taxon>Paramphistomidae</taxon>
        <taxon>Calicophoron</taxon>
    </lineage>
</organism>
<gene>
    <name evidence="3" type="ORF">CDAUBV1_LOCUS6861</name>
</gene>
<feature type="active site" evidence="1">
    <location>
        <position position="176"/>
    </location>
</feature>
<sequence>MEWDSKRKQPLRNKSGFPIDASTISLMFEHCKHANKTHVSTISALQDICTGGISESLPTIDVPKLELREHEGPFQRVERIQSFINQFKYNYTGLQFFEVNRKATLTRLSDLAKLMVQAPLPIKCLEATVLALYLTQGQKDLKRFTIGFMSECEGQICKHVVLGIYAEGRFGALGLSRRSDLMYKPLEFLSLSSLIQSYASAYTRNYHTLIRVKLGLPIPHNPHMFETIPWKGIIIYPARLKRPEEMRYVLDQYARIIRGQVDTLYLRSPQFRLPSLSSASSTSPDLAKKNTNKRSKWTVSSTTSNRTHSAKFKGNLLSSRLRRQPIRTIKNSTNPLVQIKNPHKSDENSAYHLRI</sequence>
<evidence type="ECO:0000313" key="4">
    <source>
        <dbReference type="Proteomes" id="UP001497525"/>
    </source>
</evidence>
<feature type="active site" evidence="1">
    <location>
        <position position="159"/>
    </location>
</feature>
<evidence type="ECO:0000256" key="1">
    <source>
        <dbReference type="PIRSR" id="PIRSR628131-1"/>
    </source>
</evidence>
<dbReference type="EMBL" id="CAXLJL010000156">
    <property type="protein sequence ID" value="CAL5133592.1"/>
    <property type="molecule type" value="Genomic_DNA"/>
</dbReference>
<evidence type="ECO:0000313" key="3">
    <source>
        <dbReference type="EMBL" id="CAL5133592.1"/>
    </source>
</evidence>
<dbReference type="AlphaFoldDB" id="A0AAV2TBG5"/>
<evidence type="ECO:0008006" key="5">
    <source>
        <dbReference type="Google" id="ProtNLM"/>
    </source>
</evidence>
<proteinExistence type="predicted"/>
<reference evidence="3" key="1">
    <citation type="submission" date="2024-06" db="EMBL/GenBank/DDBJ databases">
        <authorList>
            <person name="Liu X."/>
            <person name="Lenzi L."/>
            <person name="Haldenby T S."/>
            <person name="Uol C."/>
        </authorList>
    </citation>
    <scope>NUCLEOTIDE SEQUENCE</scope>
</reference>
<dbReference type="Proteomes" id="UP001497525">
    <property type="component" value="Unassembled WGS sequence"/>
</dbReference>
<evidence type="ECO:0000256" key="2">
    <source>
        <dbReference type="SAM" id="MobiDB-lite"/>
    </source>
</evidence>
<dbReference type="GO" id="GO:0005737">
    <property type="term" value="C:cytoplasm"/>
    <property type="evidence" value="ECO:0007669"/>
    <property type="project" value="InterPro"/>
</dbReference>
<feature type="region of interest" description="Disordered" evidence="2">
    <location>
        <begin position="330"/>
        <end position="355"/>
    </location>
</feature>
<feature type="region of interest" description="Disordered" evidence="2">
    <location>
        <begin position="275"/>
        <end position="317"/>
    </location>
</feature>
<feature type="active site" evidence="1">
    <location>
        <position position="124"/>
    </location>
</feature>
<dbReference type="PANTHER" id="PTHR15750:SF2">
    <property type="entry name" value="VASOHIBIN"/>
    <property type="match status" value="1"/>
</dbReference>
<dbReference type="PANTHER" id="PTHR15750">
    <property type="entry name" value="VASOHIBIN-1-LIKE ISOFORM X2"/>
    <property type="match status" value="1"/>
</dbReference>
<feature type="compositionally biased region" description="Low complexity" evidence="2">
    <location>
        <begin position="275"/>
        <end position="285"/>
    </location>
</feature>